<evidence type="ECO:0000256" key="4">
    <source>
        <dbReference type="SAM" id="MobiDB-lite"/>
    </source>
</evidence>
<evidence type="ECO:0000313" key="7">
    <source>
        <dbReference type="Proteomes" id="UP001168990"/>
    </source>
</evidence>
<dbReference type="EMBL" id="JAQQBS010000002">
    <property type="protein sequence ID" value="KAK0173817.1"/>
    <property type="molecule type" value="Genomic_DNA"/>
</dbReference>
<dbReference type="GO" id="GO:0003676">
    <property type="term" value="F:nucleic acid binding"/>
    <property type="evidence" value="ECO:0007669"/>
    <property type="project" value="InterPro"/>
</dbReference>
<accession>A0AA39KU55</accession>
<dbReference type="Pfam" id="PF25244">
    <property type="entry name" value="PML_C"/>
    <property type="match status" value="1"/>
</dbReference>
<dbReference type="InterPro" id="IPR012337">
    <property type="entry name" value="RNaseH-like_sf"/>
</dbReference>
<keyword evidence="3" id="KW-0269">Exonuclease</keyword>
<evidence type="ECO:0000256" key="2">
    <source>
        <dbReference type="ARBA" id="ARBA00022801"/>
    </source>
</evidence>
<evidence type="ECO:0000256" key="1">
    <source>
        <dbReference type="ARBA" id="ARBA00022722"/>
    </source>
</evidence>
<dbReference type="InterPro" id="IPR036397">
    <property type="entry name" value="RNaseH_sf"/>
</dbReference>
<dbReference type="Proteomes" id="UP001168990">
    <property type="component" value="Unassembled WGS sequence"/>
</dbReference>
<dbReference type="GO" id="GO:0008408">
    <property type="term" value="F:3'-5' exonuclease activity"/>
    <property type="evidence" value="ECO:0007669"/>
    <property type="project" value="TreeGrafter"/>
</dbReference>
<name>A0AA39KU55_9HYME</name>
<feature type="compositionally biased region" description="Basic and acidic residues" evidence="4">
    <location>
        <begin position="38"/>
        <end position="49"/>
    </location>
</feature>
<comment type="caution">
    <text evidence="6">The sequence shown here is derived from an EMBL/GenBank/DDBJ whole genome shotgun (WGS) entry which is preliminary data.</text>
</comment>
<feature type="region of interest" description="Disordered" evidence="4">
    <location>
        <begin position="28"/>
        <end position="49"/>
    </location>
</feature>
<evidence type="ECO:0000256" key="3">
    <source>
        <dbReference type="ARBA" id="ARBA00022839"/>
    </source>
</evidence>
<evidence type="ECO:0000259" key="5">
    <source>
        <dbReference type="SMART" id="SM00479"/>
    </source>
</evidence>
<keyword evidence="7" id="KW-1185">Reference proteome</keyword>
<dbReference type="SMART" id="SM00479">
    <property type="entry name" value="EXOIII"/>
    <property type="match status" value="1"/>
</dbReference>
<reference evidence="6" key="2">
    <citation type="submission" date="2023-03" db="EMBL/GenBank/DDBJ databases">
        <authorList>
            <person name="Inwood S.N."/>
            <person name="Skelly J.G."/>
            <person name="Guhlin J."/>
            <person name="Harrop T.W.R."/>
            <person name="Goldson S.G."/>
            <person name="Dearden P.K."/>
        </authorList>
    </citation>
    <scope>NUCLEOTIDE SEQUENCE</scope>
    <source>
        <strain evidence="6">Irish</strain>
        <tissue evidence="6">Whole body</tissue>
    </source>
</reference>
<gene>
    <name evidence="6" type="ORF">PV328_006960</name>
</gene>
<organism evidence="6 7">
    <name type="scientific">Microctonus aethiopoides</name>
    <dbReference type="NCBI Taxonomy" id="144406"/>
    <lineage>
        <taxon>Eukaryota</taxon>
        <taxon>Metazoa</taxon>
        <taxon>Ecdysozoa</taxon>
        <taxon>Arthropoda</taxon>
        <taxon>Hexapoda</taxon>
        <taxon>Insecta</taxon>
        <taxon>Pterygota</taxon>
        <taxon>Neoptera</taxon>
        <taxon>Endopterygota</taxon>
        <taxon>Hymenoptera</taxon>
        <taxon>Apocrita</taxon>
        <taxon>Ichneumonoidea</taxon>
        <taxon>Braconidae</taxon>
        <taxon>Euphorinae</taxon>
        <taxon>Microctonus</taxon>
    </lineage>
</organism>
<keyword evidence="2" id="KW-0378">Hydrolase</keyword>
<sequence>MNQLKYKGKFIKRKALERILDCSKRFKKSDSITSNSGDDEKSSSSHNEKEYYPCLGSRIIDVQYFAKQMFCKNCKRPIQLIHAEQEKTIALRSIISIRCKECDSITRVETGKTHVVNEISREKLKYKTDKRVVHDDHTTKAVLGVIHGGQGLTDLNRLLSCLNHPTLNWSIYKRYEREVGPVIEKAAKESCKKSAEEERLLVISQAEELCKDLPEDIAAEIMEQLIPFKNSHSINQRQFDKSVGNIVYIVVSYDMGWSKRGNGRSYDSHNGYGVIIGFLGGKILDYKTKNRLCRKCNNGHSKDDHDCRQNHIGSSKIMEAKAGEELINKSEILKETGLHVIAMVGDEDSSTLKHVRENRPGKIYKLSDTVHLKRGLKRQLYKAQGSFKELKSKKAIPHILKLFNYAVTQNKKKALELACILRSIPDHLFNNHENCSSWCTKGDEEHVVVLEDPKLWNKLKEIFDLYAKNAAKISVAASTQKNEAVNNTFSRKAPKNKNFNTTESSDYRIADGVLVTNEGEISLLGVKKDLNLSPGIHTAAYTERSDTTKRRVIDRSKLIKTKARRNILAVEREKLRSRNEKTEGTQYKSGCGLVLDGEKINKTSFDVSAFENSLDIQMYPWSKDFRIVYFDIETSSLRSDADILQIAAKSGESIFTTYINPVQRIDSAASDVTGLKNIHGKLFLHGKLIETVPLPNAVEAFYAFLKKCNKSVLLVAHNAKFDVPRILNAIENCNMLKKFQTIVYGFCDSLNMLKVLLPDRKGAGKFKLCNLAKDILQLDEQFCGVFHEALFDVTILEALCASIQISIFEKNVKSVSHFCLLLKQSKLKNYNRPLLEPLKGVVSKGMLDKIASQNITFFLLESLFKEGETVLINYLTEKVNNKVRITTNQRILTNIVDFFSNHCGH</sequence>
<dbReference type="Gene3D" id="3.30.420.10">
    <property type="entry name" value="Ribonuclease H-like superfamily/Ribonuclease H"/>
    <property type="match status" value="1"/>
</dbReference>
<dbReference type="CDD" id="cd06127">
    <property type="entry name" value="DEDDh"/>
    <property type="match status" value="1"/>
</dbReference>
<dbReference type="InterPro" id="IPR049012">
    <property type="entry name" value="Mutator_transp_dom"/>
</dbReference>
<protein>
    <recommendedName>
        <fullName evidence="5">Exonuclease domain-containing protein</fullName>
    </recommendedName>
</protein>
<dbReference type="PANTHER" id="PTHR30231:SF4">
    <property type="entry name" value="PROTEIN NEN2"/>
    <property type="match status" value="1"/>
</dbReference>
<keyword evidence="1" id="KW-0540">Nuclease</keyword>
<reference evidence="6" key="1">
    <citation type="journal article" date="2023" name="bioRxiv">
        <title>Scaffold-level genome assemblies of two parasitoid biocontrol wasps reveal the parthenogenesis mechanism and an associated novel virus.</title>
        <authorList>
            <person name="Inwood S."/>
            <person name="Skelly J."/>
            <person name="Guhlin J."/>
            <person name="Harrop T."/>
            <person name="Goldson S."/>
            <person name="Dearden P."/>
        </authorList>
    </citation>
    <scope>NUCLEOTIDE SEQUENCE</scope>
    <source>
        <strain evidence="6">Irish</strain>
        <tissue evidence="6">Whole body</tissue>
    </source>
</reference>
<evidence type="ECO:0000313" key="6">
    <source>
        <dbReference type="EMBL" id="KAK0173817.1"/>
    </source>
</evidence>
<dbReference type="InterPro" id="IPR013520">
    <property type="entry name" value="Ribonucl_H"/>
</dbReference>
<dbReference type="PANTHER" id="PTHR30231">
    <property type="entry name" value="DNA POLYMERASE III SUBUNIT EPSILON"/>
    <property type="match status" value="1"/>
</dbReference>
<dbReference type="InterPro" id="IPR057617">
    <property type="entry name" value="PML_C"/>
</dbReference>
<proteinExistence type="predicted"/>
<dbReference type="Pfam" id="PF20700">
    <property type="entry name" value="Mutator"/>
    <property type="match status" value="2"/>
</dbReference>
<dbReference type="AlphaFoldDB" id="A0AA39KU55"/>
<feature type="domain" description="Exonuclease" evidence="5">
    <location>
        <begin position="626"/>
        <end position="810"/>
    </location>
</feature>
<dbReference type="Pfam" id="PF22123">
    <property type="entry name" value="Exu_RNase_H_like"/>
    <property type="match status" value="1"/>
</dbReference>
<dbReference type="SUPFAM" id="SSF53098">
    <property type="entry name" value="Ribonuclease H-like"/>
    <property type="match status" value="1"/>
</dbReference>
<dbReference type="InterPro" id="IPR054362">
    <property type="entry name" value="Exu_RNase_H-like"/>
</dbReference>